<dbReference type="GO" id="GO:0003723">
    <property type="term" value="F:RNA binding"/>
    <property type="evidence" value="ECO:0007669"/>
    <property type="project" value="InterPro"/>
</dbReference>
<dbReference type="InterPro" id="IPR057644">
    <property type="entry name" value="Beta-prop_WDR75_2nd"/>
</dbReference>
<protein>
    <submittedName>
        <fullName evidence="11">NET1-associated nuclear protein 1</fullName>
    </submittedName>
</protein>
<sequence length="1001" mass="110127">MDIEENKHLSPLKNSKIKKIAENGIISKPKSIGKSTKVGPTNANSSVNSKQLETKNITGGTLSYQPLQFRHDSEWFYLMKSQSVGVYHVETGMLIRHLNFPVKSGRSKKQKQNQENELEKNKVEPAIFSDRTKLIAAIPESQEESANVYGVCDNGSFVLWDASTGEVQRTWAAGISIQQAVMDPNESSVFYVASQRKSQDKSKVHMVYKVTLGKKSNSVTLVQILKMSNTCLGIAVSTDSRWIATFSRFKLYLIEFQESGQRVHHKWDFTERLSTVSFHPTQPLVAVGDWRGRINFMYCLVSLDKNTINHNVSKRALHWHARKVNSVAFTEDGNFMLSGGQEGVLVIWQLGTENRTFISRLGADIVGVTASQDQLYYAVTLSDNTVRVYSALNLKLVSITQGLQLAGHIIASKLAAHTSAKLETPKVKGLLRQILASNSTNVIGISGISEARGFTAKQYNEAIQIVMPKRFTTNLVVNPVTNHLTLNGESGLLQVYNPISDRSVSTIEVAAFNKVSGSTPEHGAKVPHVNLVAYSNDGQWMATVDSRMDQGFETDSSKELYLKFWHWSPKLQRYELNTRIDNPHPSKIFGIAFQPSRSSNGKPLCVTTGDDGNFRVWQLQRPREGQKRSLLYWTTHSAGYYRGITPTGVAFSKDGSALAVTFGHSILIWDPVLNQPRITLTSTLSTDSLVGLAFVGQTHIVSWSSSHIDVWNLLNASVEWSLPIPVLQVYTDPRWDVFTIASNLKPLNPKSSTILVFSPSSSTPLAVNVFSEPILSVACIPAPTQSGDLGQDQDSDTDEPLSLDPSASANPLNKCMWVTLTSKGQFYLLGSKSTSLTMSKSAAAVQDVSQEYAKAMDSTQFASLFGSSQSQGSFGPTSGLSIPDVAPPISHEAQSALRFIRPTLQSTYASAPSHIIPPVASLFQQLVSNGLPKSESLPSEAGPNTNRTDSIDQDSMDIEDDSNSTSLEPTQLRYDSTDSPQRDNIDKDVINTLVSFFAKLE</sequence>
<keyword evidence="2" id="KW-0690">Ribosome biogenesis</keyword>
<dbReference type="AlphaFoldDB" id="A0A9W8ABV6"/>
<dbReference type="PROSITE" id="PS50082">
    <property type="entry name" value="WD_REPEATS_2"/>
    <property type="match status" value="1"/>
</dbReference>
<organism evidence="11 12">
    <name type="scientific">Mycoemilia scoparia</name>
    <dbReference type="NCBI Taxonomy" id="417184"/>
    <lineage>
        <taxon>Eukaryota</taxon>
        <taxon>Fungi</taxon>
        <taxon>Fungi incertae sedis</taxon>
        <taxon>Zoopagomycota</taxon>
        <taxon>Kickxellomycotina</taxon>
        <taxon>Kickxellomycetes</taxon>
        <taxon>Kickxellales</taxon>
        <taxon>Kickxellaceae</taxon>
        <taxon>Mycoemilia</taxon>
    </lineage>
</organism>
<dbReference type="InterPro" id="IPR011044">
    <property type="entry name" value="Quino_amine_DH_bsu"/>
</dbReference>
<accession>A0A9W8ABV6</accession>
<dbReference type="SMART" id="SM00320">
    <property type="entry name" value="WD40"/>
    <property type="match status" value="6"/>
</dbReference>
<dbReference type="EMBL" id="JANBPU010000001">
    <property type="protein sequence ID" value="KAJ1922353.1"/>
    <property type="molecule type" value="Genomic_DNA"/>
</dbReference>
<name>A0A9W8ABV6_9FUNG</name>
<evidence type="ECO:0000256" key="5">
    <source>
        <dbReference type="ARBA" id="ARBA00022737"/>
    </source>
</evidence>
<keyword evidence="7" id="KW-0539">Nucleus</keyword>
<keyword evidence="4 8" id="KW-0853">WD repeat</keyword>
<evidence type="ECO:0000313" key="11">
    <source>
        <dbReference type="EMBL" id="KAJ1922353.1"/>
    </source>
</evidence>
<evidence type="ECO:0000256" key="9">
    <source>
        <dbReference type="SAM" id="MobiDB-lite"/>
    </source>
</evidence>
<gene>
    <name evidence="11" type="primary">NAN1</name>
    <name evidence="11" type="ORF">H4219_000215</name>
</gene>
<proteinExistence type="predicted"/>
<comment type="subcellular location">
    <subcellularLocation>
        <location evidence="1">Nucleus</location>
        <location evidence="1">Nucleolus</location>
    </subcellularLocation>
</comment>
<dbReference type="InterPro" id="IPR015943">
    <property type="entry name" value="WD40/YVTN_repeat-like_dom_sf"/>
</dbReference>
<dbReference type="Pfam" id="PF23869">
    <property type="entry name" value="Beta-prop_WDR75_1st"/>
    <property type="match status" value="1"/>
</dbReference>
<comment type="caution">
    <text evidence="11">The sequence shown here is derived from an EMBL/GenBank/DDBJ whole genome shotgun (WGS) entry which is preliminary data.</text>
</comment>
<evidence type="ECO:0000256" key="1">
    <source>
        <dbReference type="ARBA" id="ARBA00004604"/>
    </source>
</evidence>
<evidence type="ECO:0000256" key="2">
    <source>
        <dbReference type="ARBA" id="ARBA00022517"/>
    </source>
</evidence>
<dbReference type="GO" id="GO:0045943">
    <property type="term" value="P:positive regulation of transcription by RNA polymerase I"/>
    <property type="evidence" value="ECO:0007669"/>
    <property type="project" value="InterPro"/>
</dbReference>
<reference evidence="11" key="1">
    <citation type="submission" date="2022-07" db="EMBL/GenBank/DDBJ databases">
        <title>Phylogenomic reconstructions and comparative analyses of Kickxellomycotina fungi.</title>
        <authorList>
            <person name="Reynolds N.K."/>
            <person name="Stajich J.E."/>
            <person name="Barry K."/>
            <person name="Grigoriev I.V."/>
            <person name="Crous P."/>
            <person name="Smith M.E."/>
        </authorList>
    </citation>
    <scope>NUCLEOTIDE SEQUENCE</scope>
    <source>
        <strain evidence="11">NBRC 100468</strain>
    </source>
</reference>
<dbReference type="SUPFAM" id="SSF50998">
    <property type="entry name" value="Quinoprotein alcohol dehydrogenase-like"/>
    <property type="match status" value="1"/>
</dbReference>
<evidence type="ECO:0000259" key="10">
    <source>
        <dbReference type="Pfam" id="PF23769"/>
    </source>
</evidence>
<feature type="compositionally biased region" description="Acidic residues" evidence="9">
    <location>
        <begin position="951"/>
        <end position="962"/>
    </location>
</feature>
<dbReference type="GO" id="GO:2000234">
    <property type="term" value="P:positive regulation of rRNA processing"/>
    <property type="evidence" value="ECO:0007669"/>
    <property type="project" value="TreeGrafter"/>
</dbReference>
<keyword evidence="6" id="KW-0804">Transcription</keyword>
<keyword evidence="5" id="KW-0677">Repeat</keyword>
<evidence type="ECO:0000256" key="6">
    <source>
        <dbReference type="ARBA" id="ARBA00023163"/>
    </source>
</evidence>
<dbReference type="Gene3D" id="2.130.10.10">
    <property type="entry name" value="YVTN repeat-like/Quinoprotein amine dehydrogenase"/>
    <property type="match status" value="2"/>
</dbReference>
<keyword evidence="12" id="KW-1185">Reference proteome</keyword>
<evidence type="ECO:0000256" key="3">
    <source>
        <dbReference type="ARBA" id="ARBA00022552"/>
    </source>
</evidence>
<dbReference type="PANTHER" id="PTHR44215:SF1">
    <property type="entry name" value="WD REPEAT-CONTAINING PROTEIN 75"/>
    <property type="match status" value="1"/>
</dbReference>
<feature type="compositionally biased region" description="Polar residues" evidence="9">
    <location>
        <begin position="963"/>
        <end position="979"/>
    </location>
</feature>
<dbReference type="PROSITE" id="PS50294">
    <property type="entry name" value="WD_REPEATS_REGION"/>
    <property type="match status" value="1"/>
</dbReference>
<evidence type="ECO:0000313" key="12">
    <source>
        <dbReference type="Proteomes" id="UP001150538"/>
    </source>
</evidence>
<dbReference type="InterPro" id="IPR001680">
    <property type="entry name" value="WD40_rpt"/>
</dbReference>
<dbReference type="OrthoDB" id="4096at2759"/>
<dbReference type="Proteomes" id="UP001150538">
    <property type="component" value="Unassembled WGS sequence"/>
</dbReference>
<feature type="compositionally biased region" description="Acidic residues" evidence="9">
    <location>
        <begin position="791"/>
        <end position="801"/>
    </location>
</feature>
<dbReference type="GO" id="GO:0006364">
    <property type="term" value="P:rRNA processing"/>
    <property type="evidence" value="ECO:0007669"/>
    <property type="project" value="UniProtKB-KW"/>
</dbReference>
<dbReference type="InterPro" id="IPR053826">
    <property type="entry name" value="WDR75"/>
</dbReference>
<feature type="compositionally biased region" description="Polar residues" evidence="9">
    <location>
        <begin position="38"/>
        <end position="47"/>
    </location>
</feature>
<dbReference type="GO" id="GO:0032040">
    <property type="term" value="C:small-subunit processome"/>
    <property type="evidence" value="ECO:0007669"/>
    <property type="project" value="InterPro"/>
</dbReference>
<evidence type="ECO:0000256" key="8">
    <source>
        <dbReference type="PROSITE-ProRule" id="PRU00221"/>
    </source>
</evidence>
<keyword evidence="3" id="KW-0698">rRNA processing</keyword>
<dbReference type="Pfam" id="PF23769">
    <property type="entry name" value="Beta-prop_WDR75_2nd"/>
    <property type="match status" value="1"/>
</dbReference>
<dbReference type="SUPFAM" id="SSF50969">
    <property type="entry name" value="YVTN repeat-like/Quinoprotein amine dehydrogenase"/>
    <property type="match status" value="1"/>
</dbReference>
<feature type="region of interest" description="Disordered" evidence="9">
    <location>
        <begin position="28"/>
        <end position="47"/>
    </location>
</feature>
<feature type="domain" description="WD repeat-containing protein 75 second beta-propeller" evidence="10">
    <location>
        <begin position="475"/>
        <end position="767"/>
    </location>
</feature>
<dbReference type="InterPro" id="IPR011047">
    <property type="entry name" value="Quinoprotein_ADH-like_sf"/>
</dbReference>
<feature type="region of interest" description="Disordered" evidence="9">
    <location>
        <begin position="931"/>
        <end position="985"/>
    </location>
</feature>
<evidence type="ECO:0000256" key="7">
    <source>
        <dbReference type="ARBA" id="ARBA00023242"/>
    </source>
</evidence>
<feature type="region of interest" description="Disordered" evidence="9">
    <location>
        <begin position="785"/>
        <end position="807"/>
    </location>
</feature>
<dbReference type="PANTHER" id="PTHR44215">
    <property type="entry name" value="WD REPEAT-CONTAINING PROTEIN 75"/>
    <property type="match status" value="1"/>
</dbReference>
<dbReference type="SUPFAM" id="SSF69304">
    <property type="entry name" value="Tricorn protease N-terminal domain"/>
    <property type="match status" value="1"/>
</dbReference>
<feature type="repeat" description="WD" evidence="8">
    <location>
        <begin position="317"/>
        <end position="358"/>
    </location>
</feature>
<evidence type="ECO:0000256" key="4">
    <source>
        <dbReference type="ARBA" id="ARBA00022574"/>
    </source>
</evidence>